<dbReference type="PANTHER" id="PTHR20858:SF17">
    <property type="entry name" value="HYDROXYMETHYLPYRIMIDINE_PHOSPHOMETHYLPYRIMIDINE KINASE THI20-RELATED"/>
    <property type="match status" value="1"/>
</dbReference>
<dbReference type="EC" id="2.7.4.7" evidence="6"/>
<evidence type="ECO:0000256" key="3">
    <source>
        <dbReference type="ARBA" id="ARBA00004769"/>
    </source>
</evidence>
<dbReference type="EC" id="2.7.1.49" evidence="5"/>
<dbReference type="InterPro" id="IPR029056">
    <property type="entry name" value="Ribokinase-like"/>
</dbReference>
<dbReference type="Gene3D" id="3.40.1190.20">
    <property type="match status" value="1"/>
</dbReference>
<evidence type="ECO:0000256" key="11">
    <source>
        <dbReference type="ARBA" id="ARBA00022840"/>
    </source>
</evidence>
<comment type="pathway">
    <text evidence="3">Cofactor biosynthesis; thiamine diphosphate biosynthesis; 4-amino-2-methyl-5-diphosphomethylpyrimidine from 5-amino-1-(5-phospho-D-ribosyl)imidazole: step 3/3.</text>
</comment>
<dbReference type="AlphaFoldDB" id="A0A1T4YVU2"/>
<gene>
    <name evidence="17" type="ORF">SAMN04244570_0032</name>
</gene>
<evidence type="ECO:0000256" key="5">
    <source>
        <dbReference type="ARBA" id="ARBA00012135"/>
    </source>
</evidence>
<dbReference type="PANTHER" id="PTHR20858">
    <property type="entry name" value="PHOSPHOMETHYLPYRIMIDINE KINASE"/>
    <property type="match status" value="1"/>
</dbReference>
<evidence type="ECO:0000256" key="12">
    <source>
        <dbReference type="ARBA" id="ARBA00022977"/>
    </source>
</evidence>
<comment type="similarity">
    <text evidence="4">Belongs to the ThiD family.</text>
</comment>
<sequence>MTVKVALTIAGSDSGGGAGIQADLKTFQELGVFGTSALTAITAQNTQGVHGVYPVPVEGVVAQVRAVLDDFEVKACKTGMLFSTEIIMAIASLLEEYPPIPLVIDPVMIAKGGQSLLLQEAVQAMKENLIPIATIITPNIPEAEVLTGMKIVTDEDIQEAAQIIIELGARAVIMKGGHRNDVLEAKDYYADCEGQSFTMTTPWVQTKDTHGTGCTFAAALTGFIAKGYSLSDAVAEAKQFIQAAIEDSLRIGSGHGPTNHWAYNRLKKEMH</sequence>
<dbReference type="NCBIfam" id="TIGR00097">
    <property type="entry name" value="HMP-P_kinase"/>
    <property type="match status" value="1"/>
</dbReference>
<evidence type="ECO:0000256" key="4">
    <source>
        <dbReference type="ARBA" id="ARBA00009879"/>
    </source>
</evidence>
<dbReference type="SUPFAM" id="SSF53613">
    <property type="entry name" value="Ribokinase-like"/>
    <property type="match status" value="1"/>
</dbReference>
<reference evidence="18" key="1">
    <citation type="submission" date="2017-02" db="EMBL/GenBank/DDBJ databases">
        <authorList>
            <person name="Varghese N."/>
            <person name="Submissions S."/>
        </authorList>
    </citation>
    <scope>NUCLEOTIDE SEQUENCE [LARGE SCALE GENOMIC DNA]</scope>
    <source>
        <strain evidence="18">DSM 23966</strain>
    </source>
</reference>
<proteinExistence type="inferred from homology"/>
<dbReference type="InterPro" id="IPR004399">
    <property type="entry name" value="HMP/HMP-P_kinase_dom"/>
</dbReference>
<dbReference type="GO" id="GO:0005829">
    <property type="term" value="C:cytosol"/>
    <property type="evidence" value="ECO:0007669"/>
    <property type="project" value="TreeGrafter"/>
</dbReference>
<keyword evidence="11" id="KW-0067">ATP-binding</keyword>
<keyword evidence="18" id="KW-1185">Reference proteome</keyword>
<name>A0A1T4YVU2_9BACL</name>
<evidence type="ECO:0000256" key="8">
    <source>
        <dbReference type="ARBA" id="ARBA00022679"/>
    </source>
</evidence>
<dbReference type="GO" id="GO:0008902">
    <property type="term" value="F:hydroxymethylpyrimidine kinase activity"/>
    <property type="evidence" value="ECO:0007669"/>
    <property type="project" value="UniProtKB-EC"/>
</dbReference>
<comment type="catalytic activity">
    <reaction evidence="2">
        <text>4-amino-2-methyl-5-(phosphooxymethyl)pyrimidine + ATP = 4-amino-2-methyl-5-(diphosphooxymethyl)pyrimidine + ADP</text>
        <dbReference type="Rhea" id="RHEA:19893"/>
        <dbReference type="ChEBI" id="CHEBI:30616"/>
        <dbReference type="ChEBI" id="CHEBI:57841"/>
        <dbReference type="ChEBI" id="CHEBI:58354"/>
        <dbReference type="ChEBI" id="CHEBI:456216"/>
        <dbReference type="EC" id="2.7.4.7"/>
    </reaction>
</comment>
<evidence type="ECO:0000256" key="2">
    <source>
        <dbReference type="ARBA" id="ARBA00000565"/>
    </source>
</evidence>
<dbReference type="GO" id="GO:0009228">
    <property type="term" value="P:thiamine biosynthetic process"/>
    <property type="evidence" value="ECO:0007669"/>
    <property type="project" value="UniProtKB-KW"/>
</dbReference>
<evidence type="ECO:0000256" key="7">
    <source>
        <dbReference type="ARBA" id="ARBA00019161"/>
    </source>
</evidence>
<evidence type="ECO:0000256" key="15">
    <source>
        <dbReference type="ARBA" id="ARBA00043176"/>
    </source>
</evidence>
<evidence type="ECO:0000313" key="18">
    <source>
        <dbReference type="Proteomes" id="UP000190042"/>
    </source>
</evidence>
<dbReference type="InterPro" id="IPR013749">
    <property type="entry name" value="PM/HMP-P_kinase-1"/>
</dbReference>
<keyword evidence="10 17" id="KW-0418">Kinase</keyword>
<evidence type="ECO:0000256" key="9">
    <source>
        <dbReference type="ARBA" id="ARBA00022741"/>
    </source>
</evidence>
<accession>A0A1T4YVU2</accession>
<evidence type="ECO:0000256" key="14">
    <source>
        <dbReference type="ARBA" id="ARBA00042102"/>
    </source>
</evidence>
<dbReference type="Proteomes" id="UP000190042">
    <property type="component" value="Unassembled WGS sequence"/>
</dbReference>
<keyword evidence="12" id="KW-0784">Thiamine biosynthesis</keyword>
<evidence type="ECO:0000256" key="6">
    <source>
        <dbReference type="ARBA" id="ARBA00012963"/>
    </source>
</evidence>
<evidence type="ECO:0000313" key="17">
    <source>
        <dbReference type="EMBL" id="SKB05924.1"/>
    </source>
</evidence>
<evidence type="ECO:0000259" key="16">
    <source>
        <dbReference type="Pfam" id="PF08543"/>
    </source>
</evidence>
<keyword evidence="8" id="KW-0808">Transferase</keyword>
<dbReference type="EMBL" id="FUYJ01000010">
    <property type="protein sequence ID" value="SKB05924.1"/>
    <property type="molecule type" value="Genomic_DNA"/>
</dbReference>
<dbReference type="GO" id="GO:0005524">
    <property type="term" value="F:ATP binding"/>
    <property type="evidence" value="ECO:0007669"/>
    <property type="project" value="UniProtKB-KW"/>
</dbReference>
<dbReference type="Pfam" id="PF08543">
    <property type="entry name" value="Phos_pyr_kin"/>
    <property type="match status" value="1"/>
</dbReference>
<evidence type="ECO:0000256" key="1">
    <source>
        <dbReference type="ARBA" id="ARBA00000151"/>
    </source>
</evidence>
<dbReference type="CDD" id="cd01169">
    <property type="entry name" value="HMPP_kinase"/>
    <property type="match status" value="1"/>
</dbReference>
<comment type="pathway">
    <text evidence="13">Cofactor biosynthesis; thiamine diphosphate biosynthesis; 4-amino-2-methyl-5-diphosphomethylpyrimidine from 5-amino-1-(5-phospho-D-ribosyl)imidazole: step 2/3.</text>
</comment>
<evidence type="ECO:0000256" key="10">
    <source>
        <dbReference type="ARBA" id="ARBA00022777"/>
    </source>
</evidence>
<dbReference type="RefSeq" id="WP_078818645.1">
    <property type="nucleotide sequence ID" value="NZ_FUYJ01000010.1"/>
</dbReference>
<dbReference type="FunFam" id="3.40.1190.20:FF:000003">
    <property type="entry name" value="Phosphomethylpyrimidine kinase ThiD"/>
    <property type="match status" value="1"/>
</dbReference>
<evidence type="ECO:0000256" key="13">
    <source>
        <dbReference type="ARBA" id="ARBA00037917"/>
    </source>
</evidence>
<dbReference type="GO" id="GO:0008972">
    <property type="term" value="F:phosphomethylpyrimidine kinase activity"/>
    <property type="evidence" value="ECO:0007669"/>
    <property type="project" value="UniProtKB-EC"/>
</dbReference>
<keyword evidence="9" id="KW-0547">Nucleotide-binding</keyword>
<organism evidence="17 18">
    <name type="scientific">Sporosarcina newyorkensis</name>
    <dbReference type="NCBI Taxonomy" id="759851"/>
    <lineage>
        <taxon>Bacteria</taxon>
        <taxon>Bacillati</taxon>
        <taxon>Bacillota</taxon>
        <taxon>Bacilli</taxon>
        <taxon>Bacillales</taxon>
        <taxon>Caryophanaceae</taxon>
        <taxon>Sporosarcina</taxon>
    </lineage>
</organism>
<protein>
    <recommendedName>
        <fullName evidence="7">Hydroxymethylpyrimidine/phosphomethylpyrimidine kinase</fullName>
        <ecNumber evidence="5">2.7.1.49</ecNumber>
        <ecNumber evidence="6">2.7.4.7</ecNumber>
    </recommendedName>
    <alternativeName>
        <fullName evidence="14">Hydroxymethylpyrimidine kinase</fullName>
    </alternativeName>
    <alternativeName>
        <fullName evidence="15">Hydroxymethylpyrimidine phosphate kinase</fullName>
    </alternativeName>
</protein>
<feature type="domain" description="Pyridoxamine kinase/Phosphomethylpyrimidine kinase" evidence="16">
    <location>
        <begin position="13"/>
        <end position="259"/>
    </location>
</feature>
<comment type="catalytic activity">
    <reaction evidence="1">
        <text>4-amino-5-hydroxymethyl-2-methylpyrimidine + ATP = 4-amino-2-methyl-5-(phosphooxymethyl)pyrimidine + ADP + H(+)</text>
        <dbReference type="Rhea" id="RHEA:23096"/>
        <dbReference type="ChEBI" id="CHEBI:15378"/>
        <dbReference type="ChEBI" id="CHEBI:16892"/>
        <dbReference type="ChEBI" id="CHEBI:30616"/>
        <dbReference type="ChEBI" id="CHEBI:58354"/>
        <dbReference type="ChEBI" id="CHEBI:456216"/>
        <dbReference type="EC" id="2.7.1.49"/>
    </reaction>
</comment>